<dbReference type="InterPro" id="IPR002081">
    <property type="entry name" value="Cryptochrome/DNA_photolyase_1"/>
</dbReference>
<evidence type="ECO:0000256" key="12">
    <source>
        <dbReference type="PIRSR" id="PIRSR602081-1"/>
    </source>
</evidence>
<keyword evidence="6 12" id="KW-0274">FAD</keyword>
<evidence type="ECO:0000256" key="4">
    <source>
        <dbReference type="ARBA" id="ARBA00014046"/>
    </source>
</evidence>
<keyword evidence="7 14" id="KW-0157">Chromophore</keyword>
<dbReference type="InterPro" id="IPR006050">
    <property type="entry name" value="DNA_photolyase_N"/>
</dbReference>
<dbReference type="Gene3D" id="1.10.579.10">
    <property type="entry name" value="DNA Cyclobutane Dipyrimidine Photolyase, subunit A, domain 3"/>
    <property type="match status" value="1"/>
</dbReference>
<feature type="binding site" evidence="12">
    <location>
        <position position="232"/>
    </location>
    <ligand>
        <name>FAD</name>
        <dbReference type="ChEBI" id="CHEBI:57692"/>
    </ligand>
</feature>
<dbReference type="EMBL" id="NTJZ01000018">
    <property type="protein sequence ID" value="PDH32342.1"/>
    <property type="molecule type" value="Genomic_DNA"/>
</dbReference>
<dbReference type="InterPro" id="IPR036155">
    <property type="entry name" value="Crypto/Photolyase_N_sf"/>
</dbReference>
<feature type="binding site" evidence="12">
    <location>
        <position position="277"/>
    </location>
    <ligand>
        <name>FAD</name>
        <dbReference type="ChEBI" id="CHEBI:57692"/>
    </ligand>
</feature>
<dbReference type="PROSITE" id="PS51645">
    <property type="entry name" value="PHR_CRY_ALPHA_BETA"/>
    <property type="match status" value="1"/>
</dbReference>
<evidence type="ECO:0000256" key="10">
    <source>
        <dbReference type="ARBA" id="ARBA00059220"/>
    </source>
</evidence>
<proteinExistence type="inferred from homology"/>
<protein>
    <recommendedName>
        <fullName evidence="4">Deoxyribodipyrimidine photo-lyase</fullName>
        <ecNumber evidence="3">4.1.99.3</ecNumber>
    </recommendedName>
    <alternativeName>
        <fullName evidence="8">DNA photolyase</fullName>
    </alternativeName>
    <alternativeName>
        <fullName evidence="11">Photoreactivating enzyme</fullName>
    </alternativeName>
</protein>
<dbReference type="InterPro" id="IPR018394">
    <property type="entry name" value="DNA_photolyase_1_CS_C"/>
</dbReference>
<reference evidence="16 17" key="1">
    <citation type="submission" date="2017-08" db="EMBL/GenBank/DDBJ databases">
        <title>Fine stratification of microbial communities through a metagenomic profile of the photic zone.</title>
        <authorList>
            <person name="Haro-Moreno J.M."/>
            <person name="Lopez-Perez M."/>
            <person name="De La Torre J."/>
            <person name="Picazo A."/>
            <person name="Camacho A."/>
            <person name="Rodriguez-Valera F."/>
        </authorList>
    </citation>
    <scope>NUCLEOTIDE SEQUENCE [LARGE SCALE GENOMIC DNA]</scope>
    <source>
        <strain evidence="16">MED-G28</strain>
    </source>
</reference>
<feature type="domain" description="Photolyase/cryptochrome alpha/beta" evidence="15">
    <location>
        <begin position="2"/>
        <end position="134"/>
    </location>
</feature>
<dbReference type="GO" id="GO:0003904">
    <property type="term" value="F:deoxyribodipyrimidine photo-lyase activity"/>
    <property type="evidence" value="ECO:0007669"/>
    <property type="project" value="UniProtKB-EC"/>
</dbReference>
<feature type="site" description="Electron transfer via tryptophanyl radical" evidence="13">
    <location>
        <position position="365"/>
    </location>
</feature>
<feature type="binding site" evidence="12">
    <location>
        <begin position="244"/>
        <end position="248"/>
    </location>
    <ligand>
        <name>FAD</name>
        <dbReference type="ChEBI" id="CHEBI:57692"/>
    </ligand>
</feature>
<evidence type="ECO:0000256" key="3">
    <source>
        <dbReference type="ARBA" id="ARBA00013149"/>
    </source>
</evidence>
<dbReference type="InterPro" id="IPR036134">
    <property type="entry name" value="Crypto/Photolyase_FAD-like_sf"/>
</dbReference>
<evidence type="ECO:0000256" key="1">
    <source>
        <dbReference type="ARBA" id="ARBA00001932"/>
    </source>
</evidence>
<dbReference type="Pfam" id="PF00875">
    <property type="entry name" value="DNA_photolyase"/>
    <property type="match status" value="1"/>
</dbReference>
<dbReference type="Gene3D" id="1.25.40.80">
    <property type="match status" value="1"/>
</dbReference>
<sequence>MYNQLCWFRNDLRVRDNPAFSSALETGPTYAIYIATPGQWQLHDDAPIKIDFWRRNLIELKRELQKLDVDLLIFEVASYKQIPELINKVLQQLNIAQLHYNREYPLNERMRDQLVDSECSKLKVSISSFDDLLLGPPQFVLNKSGSPFKVFTPFARKALIEIQNSSNLLNTPIRIEKNRELLPMPSRLEDQVEITSINWPEAKSQWELHWPAGESAACDRLEAFIQNQISAYKEQRDKPSVNATSQLSAYLTAGVISAADCWRAAQKYFDNTGVETWQNELLWREFYRYTVVHFPHVCMHKSYRENTDHIPWRHNKEEFEMWCQGQTGYPLVDAGMRQLLSKGWMHNRVRMVTAMFLSKHLLIDWRWGERWFMQNLIDGDFASNNGGWQWSASTGVDAAPYFRIFNPVTQSKRFDAAGNYIRSYIPELAQLSDSCIHEPGDRRPTNYPSPLVDHKFGRARALSAFKDSAS</sequence>
<dbReference type="PANTHER" id="PTHR11455">
    <property type="entry name" value="CRYPTOCHROME"/>
    <property type="match status" value="1"/>
</dbReference>
<comment type="similarity">
    <text evidence="2">Belongs to the DNA photolyase class-1 family.</text>
</comment>
<dbReference type="FunFam" id="1.10.579.10:FF:000003">
    <property type="entry name" value="Deoxyribodipyrimidine photo-lyase"/>
    <property type="match status" value="1"/>
</dbReference>
<evidence type="ECO:0000256" key="5">
    <source>
        <dbReference type="ARBA" id="ARBA00022630"/>
    </source>
</evidence>
<dbReference type="PANTHER" id="PTHR11455:SF9">
    <property type="entry name" value="CRYPTOCHROME CIRCADIAN CLOCK 5 ISOFORM X1"/>
    <property type="match status" value="1"/>
</dbReference>
<evidence type="ECO:0000313" key="17">
    <source>
        <dbReference type="Proteomes" id="UP000219329"/>
    </source>
</evidence>
<evidence type="ECO:0000259" key="15">
    <source>
        <dbReference type="PROSITE" id="PS51645"/>
    </source>
</evidence>
<evidence type="ECO:0000256" key="6">
    <source>
        <dbReference type="ARBA" id="ARBA00022827"/>
    </source>
</evidence>
<feature type="site" description="Electron transfer via tryptophanyl radical" evidence="13">
    <location>
        <position position="388"/>
    </location>
</feature>
<evidence type="ECO:0000313" key="16">
    <source>
        <dbReference type="EMBL" id="PDH32342.1"/>
    </source>
</evidence>
<comment type="caution">
    <text evidence="16">The sequence shown here is derived from an EMBL/GenBank/DDBJ whole genome shotgun (WGS) entry which is preliminary data.</text>
</comment>
<dbReference type="InterPro" id="IPR014729">
    <property type="entry name" value="Rossmann-like_a/b/a_fold"/>
</dbReference>
<feature type="binding site" evidence="12">
    <location>
        <begin position="280"/>
        <end position="287"/>
    </location>
    <ligand>
        <name>FAD</name>
        <dbReference type="ChEBI" id="CHEBI:57692"/>
    </ligand>
</feature>
<evidence type="ECO:0000256" key="9">
    <source>
        <dbReference type="ARBA" id="ARBA00033999"/>
    </source>
</evidence>
<dbReference type="GO" id="GO:0071949">
    <property type="term" value="F:FAD binding"/>
    <property type="evidence" value="ECO:0007669"/>
    <property type="project" value="TreeGrafter"/>
</dbReference>
<evidence type="ECO:0000256" key="14">
    <source>
        <dbReference type="RuleBase" id="RU004182"/>
    </source>
</evidence>
<dbReference type="SUPFAM" id="SSF52425">
    <property type="entry name" value="Cryptochrome/photolyase, N-terminal domain"/>
    <property type="match status" value="1"/>
</dbReference>
<dbReference type="PRINTS" id="PR00147">
    <property type="entry name" value="DNAPHOTLYASE"/>
</dbReference>
<dbReference type="Pfam" id="PF03441">
    <property type="entry name" value="FAD_binding_7"/>
    <property type="match status" value="1"/>
</dbReference>
<organism evidence="16 17">
    <name type="scientific">OM182 bacterium MED-G28</name>
    <dbReference type="NCBI Taxonomy" id="1986256"/>
    <lineage>
        <taxon>Bacteria</taxon>
        <taxon>Pseudomonadati</taxon>
        <taxon>Pseudomonadota</taxon>
        <taxon>Gammaproteobacteria</taxon>
        <taxon>OMG group</taxon>
        <taxon>OM182 clade</taxon>
    </lineage>
</organism>
<evidence type="ECO:0000256" key="8">
    <source>
        <dbReference type="ARBA" id="ARBA00031671"/>
    </source>
</evidence>
<comment type="similarity">
    <text evidence="14">Belongs to the DNA photolyase family.</text>
</comment>
<dbReference type="EC" id="4.1.99.3" evidence="3"/>
<evidence type="ECO:0000256" key="2">
    <source>
        <dbReference type="ARBA" id="ARBA00005862"/>
    </source>
</evidence>
<dbReference type="Gene3D" id="3.40.50.620">
    <property type="entry name" value="HUPs"/>
    <property type="match status" value="1"/>
</dbReference>
<evidence type="ECO:0000256" key="13">
    <source>
        <dbReference type="PIRSR" id="PIRSR602081-2"/>
    </source>
</evidence>
<dbReference type="GO" id="GO:0000719">
    <property type="term" value="P:photoreactive repair"/>
    <property type="evidence" value="ECO:0007669"/>
    <property type="project" value="UniProtKB-ARBA"/>
</dbReference>
<accession>A0A2A5W7F4</accession>
<evidence type="ECO:0000256" key="11">
    <source>
        <dbReference type="ARBA" id="ARBA00083107"/>
    </source>
</evidence>
<dbReference type="Proteomes" id="UP000219329">
    <property type="component" value="Unassembled WGS sequence"/>
</dbReference>
<comment type="catalytic activity">
    <reaction evidence="9">
        <text>cyclobutadipyrimidine (in DNA) = 2 pyrimidine residues (in DNA).</text>
        <dbReference type="EC" id="4.1.99.3"/>
    </reaction>
</comment>
<keyword evidence="16" id="KW-0456">Lyase</keyword>
<keyword evidence="5 12" id="KW-0285">Flavoprotein</keyword>
<comment type="function">
    <text evidence="10">Involved in repair of UV radiation-induced DNA damage. Catalyzes the light-dependent monomerization (300-600 nm) of cyclobutyl pyrimidine dimers (in cis-syn configuration), which are formed between adjacent bases on the same DNA strand upon exposure to ultraviolet radiation.</text>
</comment>
<comment type="cofactor">
    <cofactor evidence="12">
        <name>FAD</name>
        <dbReference type="ChEBI" id="CHEBI:57692"/>
    </cofactor>
    <text evidence="12">Binds 1 FAD per subunit.</text>
</comment>
<evidence type="ECO:0000256" key="7">
    <source>
        <dbReference type="ARBA" id="ARBA00022991"/>
    </source>
</evidence>
<feature type="binding site" evidence="12">
    <location>
        <begin position="378"/>
        <end position="380"/>
    </location>
    <ligand>
        <name>FAD</name>
        <dbReference type="ChEBI" id="CHEBI:57692"/>
    </ligand>
</feature>
<name>A0A2A5W7F4_9GAMM</name>
<dbReference type="AlphaFoldDB" id="A0A2A5W7F4"/>
<comment type="cofactor">
    <cofactor evidence="1">
        <name>(6R)-5,10-methylene-5,6,7,8-tetrahydrofolate</name>
        <dbReference type="ChEBI" id="CHEBI:15636"/>
    </cofactor>
</comment>
<gene>
    <name evidence="16" type="ORF">CNF02_12385</name>
</gene>
<dbReference type="GO" id="GO:0009416">
    <property type="term" value="P:response to light stimulus"/>
    <property type="evidence" value="ECO:0007669"/>
    <property type="project" value="TreeGrafter"/>
</dbReference>
<dbReference type="InterPro" id="IPR005101">
    <property type="entry name" value="Cryptochr/Photolyase_FAD-bd"/>
</dbReference>
<dbReference type="GO" id="GO:0003677">
    <property type="term" value="F:DNA binding"/>
    <property type="evidence" value="ECO:0007669"/>
    <property type="project" value="TreeGrafter"/>
</dbReference>
<dbReference type="PROSITE" id="PS00394">
    <property type="entry name" value="DNA_PHOTOLYASES_1_1"/>
    <property type="match status" value="1"/>
</dbReference>
<feature type="site" description="Electron transfer via tryptophanyl radical" evidence="13">
    <location>
        <position position="312"/>
    </location>
</feature>
<dbReference type="SUPFAM" id="SSF48173">
    <property type="entry name" value="Cryptochrome/photolyase FAD-binding domain"/>
    <property type="match status" value="1"/>
</dbReference>